<evidence type="ECO:0000256" key="2">
    <source>
        <dbReference type="ARBA" id="ARBA00023015"/>
    </source>
</evidence>
<protein>
    <recommendedName>
        <fullName evidence="4">Transcription antitermination protein RfaH</fullName>
    </recommendedName>
</protein>
<feature type="domain" description="NusG-like N-terminal" evidence="5">
    <location>
        <begin position="5"/>
        <end position="104"/>
    </location>
</feature>
<dbReference type="PANTHER" id="PTHR30265:SF7">
    <property type="entry name" value="TRANSCRIPTION ANTITERMINATION PROTEIN RFAH"/>
    <property type="match status" value="1"/>
</dbReference>
<evidence type="ECO:0000256" key="1">
    <source>
        <dbReference type="ARBA" id="ARBA00022814"/>
    </source>
</evidence>
<dbReference type="SUPFAM" id="SSF50104">
    <property type="entry name" value="Translation proteins SH3-like domain"/>
    <property type="match status" value="1"/>
</dbReference>
<dbReference type="NCBIfam" id="NF006534">
    <property type="entry name" value="PRK09014.1"/>
    <property type="match status" value="1"/>
</dbReference>
<dbReference type="SMART" id="SM00738">
    <property type="entry name" value="NGN"/>
    <property type="match status" value="1"/>
</dbReference>
<dbReference type="CDD" id="cd09892">
    <property type="entry name" value="NGN_SP_RfaH"/>
    <property type="match status" value="1"/>
</dbReference>
<evidence type="ECO:0000313" key="6">
    <source>
        <dbReference type="EMBL" id="WQG84812.1"/>
    </source>
</evidence>
<dbReference type="CDD" id="cd06091">
    <property type="entry name" value="KOW_NusG"/>
    <property type="match status" value="1"/>
</dbReference>
<dbReference type="EMBL" id="CP140158">
    <property type="protein sequence ID" value="WQG84812.1"/>
    <property type="molecule type" value="Genomic_DNA"/>
</dbReference>
<dbReference type="PANTHER" id="PTHR30265">
    <property type="entry name" value="RHO-INTERACTING TRANSCRIPTION TERMINATION FACTOR NUSG"/>
    <property type="match status" value="1"/>
</dbReference>
<evidence type="ECO:0000313" key="7">
    <source>
        <dbReference type="Proteomes" id="UP001324185"/>
    </source>
</evidence>
<accession>A0ABZ0X2J6</accession>
<name>A0ABZ0X2J6_9GAMM</name>
<proteinExistence type="inferred from homology"/>
<sequence>MIDNNKGWYLVHSKPRQELRAEEHLKNQAINCVLPLIEIEKIIRGKRQLISEPLFPGYLFVELQTNGQDWSKIRSTRGVRDFVRFGGVPGRVPESVLEHLKILEIRDAAIETNAPKAGDKVVITDGPFKDLEGVFKISNGEERSIVLLTILGKATEMELENNKLRKA</sequence>
<comment type="function">
    <text evidence="4">Enhances distal genes transcription elongation in a specialized subset of operons that encode extracytoplasmic components.</text>
</comment>
<gene>
    <name evidence="4 6" type="primary">rfaH</name>
    <name evidence="6" type="ORF">SR900_10100</name>
</gene>
<keyword evidence="1 4" id="KW-0889">Transcription antitermination</keyword>
<keyword evidence="7" id="KW-1185">Reference proteome</keyword>
<evidence type="ECO:0000259" key="5">
    <source>
        <dbReference type="SMART" id="SM00738"/>
    </source>
</evidence>
<dbReference type="InterPro" id="IPR036735">
    <property type="entry name" value="NGN_dom_sf"/>
</dbReference>
<dbReference type="RefSeq" id="WP_018625577.1">
    <property type="nucleotide sequence ID" value="NZ_CP140158.1"/>
</dbReference>
<dbReference type="HAMAP" id="MF_00951">
    <property type="entry name" value="RfaH"/>
    <property type="match status" value="1"/>
</dbReference>
<keyword evidence="2 4" id="KW-0805">Transcription regulation</keyword>
<evidence type="ECO:0000256" key="3">
    <source>
        <dbReference type="ARBA" id="ARBA00023163"/>
    </source>
</evidence>
<dbReference type="Pfam" id="PF02357">
    <property type="entry name" value="NusG"/>
    <property type="match status" value="1"/>
</dbReference>
<reference evidence="6 7" key="1">
    <citation type="submission" date="2023-11" db="EMBL/GenBank/DDBJ databases">
        <title>MicrobeMod: A computational toolkit for identifying prokaryotic methylation and restriction-modification with nanopore sequencing.</title>
        <authorList>
            <person name="Crits-Christoph A."/>
            <person name="Kang S.C."/>
            <person name="Lee H."/>
            <person name="Ostrov N."/>
        </authorList>
    </citation>
    <scope>NUCLEOTIDE SEQUENCE [LARGE SCALE GENOMIC DNA]</scope>
    <source>
        <strain evidence="6 7">DSMZ 16071</strain>
    </source>
</reference>
<keyword evidence="3 4" id="KW-0804">Transcription</keyword>
<dbReference type="InterPro" id="IPR006645">
    <property type="entry name" value="NGN-like_dom"/>
</dbReference>
<dbReference type="NCBIfam" id="TIGR01955">
    <property type="entry name" value="RfaH"/>
    <property type="match status" value="1"/>
</dbReference>
<dbReference type="InterPro" id="IPR043425">
    <property type="entry name" value="NusG-like"/>
</dbReference>
<dbReference type="Gene3D" id="3.30.70.940">
    <property type="entry name" value="NusG, N-terminal domain"/>
    <property type="match status" value="1"/>
</dbReference>
<dbReference type="Proteomes" id="UP001324185">
    <property type="component" value="Chromosome"/>
</dbReference>
<keyword evidence="4" id="KW-0238">DNA-binding</keyword>
<organism evidence="6 7">
    <name type="scientific">Kangiella aquimarina</name>
    <dbReference type="NCBI Taxonomy" id="261965"/>
    <lineage>
        <taxon>Bacteria</taxon>
        <taxon>Pseudomonadati</taxon>
        <taxon>Pseudomonadota</taxon>
        <taxon>Gammaproteobacteria</taxon>
        <taxon>Kangiellales</taxon>
        <taxon>Kangiellaceae</taxon>
        <taxon>Kangiella</taxon>
    </lineage>
</organism>
<evidence type="ECO:0000256" key="4">
    <source>
        <dbReference type="HAMAP-Rule" id="MF_00951"/>
    </source>
</evidence>
<comment type="similarity">
    <text evidence="4">Belongs to the RfaH family.</text>
</comment>
<dbReference type="InterPro" id="IPR010215">
    <property type="entry name" value="Transcription_antiterm_RfaH"/>
</dbReference>
<dbReference type="InterPro" id="IPR008991">
    <property type="entry name" value="Translation_prot_SH3-like_sf"/>
</dbReference>
<dbReference type="SUPFAM" id="SSF82679">
    <property type="entry name" value="N-utilization substance G protein NusG, N-terminal domain"/>
    <property type="match status" value="1"/>
</dbReference>
<comment type="subunit">
    <text evidence="4">Interacts with both the nontemplate DNA and the RNA polymerase (RNAP).</text>
</comment>